<comment type="similarity">
    <text evidence="2 8">Belongs to the group II decarboxylase family.</text>
</comment>
<accession>A0A8H7SUE6</accession>
<organism evidence="11 12">
    <name type="scientific">Thamnidium elegans</name>
    <dbReference type="NCBI Taxonomy" id="101142"/>
    <lineage>
        <taxon>Eukaryota</taxon>
        <taxon>Fungi</taxon>
        <taxon>Fungi incertae sedis</taxon>
        <taxon>Mucoromycota</taxon>
        <taxon>Mucoromycotina</taxon>
        <taxon>Mucoromycetes</taxon>
        <taxon>Mucorales</taxon>
        <taxon>Mucorineae</taxon>
        <taxon>Mucoraceae</taxon>
        <taxon>Thamnidium</taxon>
    </lineage>
</organism>
<dbReference type="GO" id="GO:0005829">
    <property type="term" value="C:cytosol"/>
    <property type="evidence" value="ECO:0007669"/>
    <property type="project" value="TreeGrafter"/>
</dbReference>
<dbReference type="PANTHER" id="PTHR43321:SF6">
    <property type="entry name" value="GLUTAMATE DECARBOXYLASE"/>
    <property type="match status" value="1"/>
</dbReference>
<dbReference type="FunFam" id="3.40.640.10:FF:000017">
    <property type="entry name" value="Glutamate decarboxylase"/>
    <property type="match status" value="1"/>
</dbReference>
<dbReference type="SUPFAM" id="SSF53383">
    <property type="entry name" value="PLP-dependent transferases"/>
    <property type="match status" value="1"/>
</dbReference>
<dbReference type="GO" id="GO:0004351">
    <property type="term" value="F:glutamate decarboxylase activity"/>
    <property type="evidence" value="ECO:0007669"/>
    <property type="project" value="UniProtKB-EC"/>
</dbReference>
<keyword evidence="4 7" id="KW-0663">Pyridoxal phosphate</keyword>
<feature type="modified residue" description="N6-(pyridoxal phosphate)lysine" evidence="7">
    <location>
        <position position="307"/>
    </location>
</feature>
<dbReference type="InterPro" id="IPR002129">
    <property type="entry name" value="PyrdxlP-dep_de-COase"/>
</dbReference>
<protein>
    <recommendedName>
        <fullName evidence="3 9">Glutamate decarboxylase</fullName>
        <ecNumber evidence="3 9">4.1.1.15</ecNumber>
    </recommendedName>
</protein>
<dbReference type="PANTHER" id="PTHR43321">
    <property type="entry name" value="GLUTAMATE DECARBOXYLASE"/>
    <property type="match status" value="1"/>
</dbReference>
<dbReference type="AlphaFoldDB" id="A0A8H7SUE6"/>
<feature type="region of interest" description="Disordered" evidence="10">
    <location>
        <begin position="494"/>
        <end position="529"/>
    </location>
</feature>
<evidence type="ECO:0000256" key="8">
    <source>
        <dbReference type="RuleBase" id="RU000382"/>
    </source>
</evidence>
<dbReference type="EMBL" id="JAEPRE010000049">
    <property type="protein sequence ID" value="KAG2234603.1"/>
    <property type="molecule type" value="Genomic_DNA"/>
</dbReference>
<dbReference type="InterPro" id="IPR010107">
    <property type="entry name" value="Glutamate_decarboxylase"/>
</dbReference>
<dbReference type="Gene3D" id="3.40.640.10">
    <property type="entry name" value="Type I PLP-dependent aspartate aminotransferase-like (Major domain)"/>
    <property type="match status" value="1"/>
</dbReference>
<keyword evidence="12" id="KW-1185">Reference proteome</keyword>
<evidence type="ECO:0000256" key="3">
    <source>
        <dbReference type="ARBA" id="ARBA00012421"/>
    </source>
</evidence>
<dbReference type="Proteomes" id="UP000613177">
    <property type="component" value="Unassembled WGS sequence"/>
</dbReference>
<evidence type="ECO:0000256" key="7">
    <source>
        <dbReference type="PIRSR" id="PIRSR602129-50"/>
    </source>
</evidence>
<dbReference type="NCBIfam" id="TIGR01788">
    <property type="entry name" value="Glu-decarb-GAD"/>
    <property type="match status" value="1"/>
</dbReference>
<dbReference type="EC" id="4.1.1.15" evidence="3 9"/>
<evidence type="ECO:0000256" key="5">
    <source>
        <dbReference type="ARBA" id="ARBA00023239"/>
    </source>
</evidence>
<evidence type="ECO:0000256" key="9">
    <source>
        <dbReference type="RuleBase" id="RU361171"/>
    </source>
</evidence>
<keyword evidence="5 8" id="KW-0456">Lyase</keyword>
<comment type="caution">
    <text evidence="11">The sequence shown here is derived from an EMBL/GenBank/DDBJ whole genome shotgun (WGS) entry which is preliminary data.</text>
</comment>
<name>A0A8H7SUE6_9FUNG</name>
<evidence type="ECO:0000256" key="6">
    <source>
        <dbReference type="ARBA" id="ARBA00048868"/>
    </source>
</evidence>
<dbReference type="Gene3D" id="4.10.280.50">
    <property type="match status" value="1"/>
</dbReference>
<dbReference type="Gene3D" id="3.90.1150.160">
    <property type="match status" value="1"/>
</dbReference>
<evidence type="ECO:0000256" key="4">
    <source>
        <dbReference type="ARBA" id="ARBA00022898"/>
    </source>
</evidence>
<proteinExistence type="inferred from homology"/>
<dbReference type="InterPro" id="IPR015424">
    <property type="entry name" value="PyrdxlP-dep_Trfase"/>
</dbReference>
<keyword evidence="9" id="KW-0210">Decarboxylase</keyword>
<evidence type="ECO:0000313" key="12">
    <source>
        <dbReference type="Proteomes" id="UP000613177"/>
    </source>
</evidence>
<evidence type="ECO:0000256" key="2">
    <source>
        <dbReference type="ARBA" id="ARBA00009533"/>
    </source>
</evidence>
<dbReference type="Pfam" id="PF00282">
    <property type="entry name" value="Pyridoxal_deC"/>
    <property type="match status" value="1"/>
</dbReference>
<reference evidence="11" key="1">
    <citation type="submission" date="2021-01" db="EMBL/GenBank/DDBJ databases">
        <title>Metabolic potential, ecology and presence of endohyphal bacteria is reflected in genomic diversity of Mucoromycotina.</title>
        <authorList>
            <person name="Muszewska A."/>
            <person name="Okrasinska A."/>
            <person name="Steczkiewicz K."/>
            <person name="Drgas O."/>
            <person name="Orlowska M."/>
            <person name="Perlinska-Lenart U."/>
            <person name="Aleksandrzak-Piekarczyk T."/>
            <person name="Szatraj K."/>
            <person name="Zielenkiewicz U."/>
            <person name="Pilsyk S."/>
            <person name="Malc E."/>
            <person name="Mieczkowski P."/>
            <person name="Kruszewska J.S."/>
            <person name="Biernat P."/>
            <person name="Pawlowska J."/>
        </authorList>
    </citation>
    <scope>NUCLEOTIDE SEQUENCE</scope>
    <source>
        <strain evidence="11">WA0000018081</strain>
    </source>
</reference>
<gene>
    <name evidence="11" type="ORF">INT48_003411</name>
</gene>
<sequence>MVFLSNAVSNDRIAKSNENGDLHHDAVSTTIYGSRWASQDIPRFIPLFERSDLFSLFLIVRSNFFFKIDVAYRLIKDDLALDGNPALNLATFVTTYMEEEAEKLMAENLSKNFIDYEEYPQSVELSNRCVNMLARLFNAPMHSEEEESLGCSTVGSSEAIILATLAMKRRWQNARKEKGLSTENPNLVLGANCQVAWHKATRYLEIESREVGCTEELLYMDPHKAVDLVDENTIGVCAILGSTYTGHYEDVQTLNTLLEAKNDANEWDVGIHVDAASGGFVVPFVAPDLEWDFRLSRVVSINVSGHKYGMTYAGIGWALWRSPEYLPKSLIFNINYLGSDQASFTLNFSKGAAHVIAQYYIMIRLGRSGFTKIMRNLTDTADHLADKLKNTGRFEIMSEGGGRGLPLVAFRLKEEQVYNEFDISSKLRERGWIVPAYTMAPNVEHIKMLRVVVREDFSRSRCEILVRDIVAALHFLDSADNNQIEKRRENHVKHAHSALHSRNPSKFFSKEEEEELQSEEKKTASQGIC</sequence>
<dbReference type="GO" id="GO:0030170">
    <property type="term" value="F:pyridoxal phosphate binding"/>
    <property type="evidence" value="ECO:0007669"/>
    <property type="project" value="InterPro"/>
</dbReference>
<evidence type="ECO:0000256" key="1">
    <source>
        <dbReference type="ARBA" id="ARBA00001933"/>
    </source>
</evidence>
<comment type="catalytic activity">
    <reaction evidence="6 9">
        <text>L-glutamate + H(+) = 4-aminobutanoate + CO2</text>
        <dbReference type="Rhea" id="RHEA:17785"/>
        <dbReference type="ChEBI" id="CHEBI:15378"/>
        <dbReference type="ChEBI" id="CHEBI:16526"/>
        <dbReference type="ChEBI" id="CHEBI:29985"/>
        <dbReference type="ChEBI" id="CHEBI:59888"/>
        <dbReference type="EC" id="4.1.1.15"/>
    </reaction>
</comment>
<evidence type="ECO:0000256" key="10">
    <source>
        <dbReference type="SAM" id="MobiDB-lite"/>
    </source>
</evidence>
<comment type="cofactor">
    <cofactor evidence="1 7 8">
        <name>pyridoxal 5'-phosphate</name>
        <dbReference type="ChEBI" id="CHEBI:597326"/>
    </cofactor>
</comment>
<dbReference type="GO" id="GO:0006538">
    <property type="term" value="P:L-glutamate catabolic process"/>
    <property type="evidence" value="ECO:0007669"/>
    <property type="project" value="TreeGrafter"/>
</dbReference>
<evidence type="ECO:0000313" key="11">
    <source>
        <dbReference type="EMBL" id="KAG2234603.1"/>
    </source>
</evidence>
<dbReference type="InterPro" id="IPR015421">
    <property type="entry name" value="PyrdxlP-dep_Trfase_major"/>
</dbReference>